<dbReference type="InterPro" id="IPR012309">
    <property type="entry name" value="DNA_ligase_ATP-dep_C"/>
</dbReference>
<reference evidence="15 16" key="1">
    <citation type="submission" date="2017-08" db="EMBL/GenBank/DDBJ databases">
        <title>Infants hospitalized years apart are colonized by the same room-sourced microbial strains.</title>
        <authorList>
            <person name="Brooks B."/>
            <person name="Olm M.R."/>
            <person name="Firek B.A."/>
            <person name="Baker R."/>
            <person name="Thomas B.C."/>
            <person name="Morowitz M.J."/>
            <person name="Banfield J.F."/>
        </authorList>
    </citation>
    <scope>NUCLEOTIDE SEQUENCE [LARGE SCALE GENOMIC DNA]</scope>
    <source>
        <strain evidence="15">S2_003_000_R2_14</strain>
    </source>
</reference>
<dbReference type="GO" id="GO:0006281">
    <property type="term" value="P:DNA repair"/>
    <property type="evidence" value="ECO:0007669"/>
    <property type="project" value="UniProtKB-KW"/>
</dbReference>
<proteinExistence type="predicted"/>
<dbReference type="CDD" id="cd07972">
    <property type="entry name" value="OBF_DNA_ligase_Arch_LigB"/>
    <property type="match status" value="1"/>
</dbReference>
<dbReference type="GO" id="GO:0003677">
    <property type="term" value="F:DNA binding"/>
    <property type="evidence" value="ECO:0007669"/>
    <property type="project" value="InterPro"/>
</dbReference>
<dbReference type="PROSITE" id="PS50160">
    <property type="entry name" value="DNA_LIGASE_A3"/>
    <property type="match status" value="1"/>
</dbReference>
<dbReference type="PANTHER" id="PTHR45674:SF13">
    <property type="entry name" value="DNA LIGASE-RELATED"/>
    <property type="match status" value="1"/>
</dbReference>
<dbReference type="Gene3D" id="3.30.470.30">
    <property type="entry name" value="DNA ligase/mRNA capping enzyme"/>
    <property type="match status" value="1"/>
</dbReference>
<dbReference type="Pfam" id="PF04675">
    <property type="entry name" value="DNA_ligase_A_N"/>
    <property type="match status" value="1"/>
</dbReference>
<keyword evidence="11" id="KW-0234">DNA repair</keyword>
<dbReference type="PROSITE" id="PS00697">
    <property type="entry name" value="DNA_LIGASE_A1"/>
    <property type="match status" value="1"/>
</dbReference>
<evidence type="ECO:0000256" key="2">
    <source>
        <dbReference type="ARBA" id="ARBA00022598"/>
    </source>
</evidence>
<name>A0A2W5T1R2_9BACT</name>
<keyword evidence="2 15" id="KW-0436">Ligase</keyword>
<keyword evidence="5" id="KW-0479">Metal-binding</keyword>
<dbReference type="Gene3D" id="1.10.3260.10">
    <property type="entry name" value="DNA ligase, ATP-dependent, N-terminal domain"/>
    <property type="match status" value="1"/>
</dbReference>
<dbReference type="GO" id="GO:0051301">
    <property type="term" value="P:cell division"/>
    <property type="evidence" value="ECO:0007669"/>
    <property type="project" value="UniProtKB-KW"/>
</dbReference>
<evidence type="ECO:0000256" key="4">
    <source>
        <dbReference type="ARBA" id="ARBA00022705"/>
    </source>
</evidence>
<evidence type="ECO:0000256" key="5">
    <source>
        <dbReference type="ARBA" id="ARBA00022723"/>
    </source>
</evidence>
<keyword evidence="6" id="KW-0547">Nucleotide-binding</keyword>
<dbReference type="Proteomes" id="UP000249061">
    <property type="component" value="Unassembled WGS sequence"/>
</dbReference>
<dbReference type="SUPFAM" id="SSF56091">
    <property type="entry name" value="DNA ligase/mRNA capping enzyme, catalytic domain"/>
    <property type="match status" value="1"/>
</dbReference>
<evidence type="ECO:0000256" key="7">
    <source>
        <dbReference type="ARBA" id="ARBA00022763"/>
    </source>
</evidence>
<evidence type="ECO:0000256" key="3">
    <source>
        <dbReference type="ARBA" id="ARBA00022618"/>
    </source>
</evidence>
<keyword evidence="4" id="KW-0235">DNA replication</keyword>
<comment type="catalytic activity">
    <reaction evidence="13">
        <text>ATP + (deoxyribonucleotide)n-3'-hydroxyl + 5'-phospho-(deoxyribonucleotide)m = (deoxyribonucleotide)n+m + AMP + diphosphate.</text>
        <dbReference type="EC" id="6.5.1.1"/>
    </reaction>
</comment>
<evidence type="ECO:0000256" key="12">
    <source>
        <dbReference type="ARBA" id="ARBA00023306"/>
    </source>
</evidence>
<dbReference type="Pfam" id="PF04679">
    <property type="entry name" value="DNA_ligase_A_C"/>
    <property type="match status" value="1"/>
</dbReference>
<keyword evidence="10" id="KW-0233">DNA recombination</keyword>
<dbReference type="GO" id="GO:0005524">
    <property type="term" value="F:ATP binding"/>
    <property type="evidence" value="ECO:0007669"/>
    <property type="project" value="UniProtKB-KW"/>
</dbReference>
<dbReference type="InterPro" id="IPR036599">
    <property type="entry name" value="DNA_ligase_N_sf"/>
</dbReference>
<evidence type="ECO:0000256" key="13">
    <source>
        <dbReference type="ARBA" id="ARBA00034003"/>
    </source>
</evidence>
<evidence type="ECO:0000256" key="1">
    <source>
        <dbReference type="ARBA" id="ARBA00012727"/>
    </source>
</evidence>
<dbReference type="InterPro" id="IPR012310">
    <property type="entry name" value="DNA_ligase_ATP-dep_cent"/>
</dbReference>
<dbReference type="SUPFAM" id="SSF117018">
    <property type="entry name" value="ATP-dependent DNA ligase DNA-binding domain"/>
    <property type="match status" value="1"/>
</dbReference>
<evidence type="ECO:0000313" key="15">
    <source>
        <dbReference type="EMBL" id="PZR09559.1"/>
    </source>
</evidence>
<keyword evidence="3" id="KW-0132">Cell division</keyword>
<dbReference type="GO" id="GO:0046872">
    <property type="term" value="F:metal ion binding"/>
    <property type="evidence" value="ECO:0007669"/>
    <property type="project" value="UniProtKB-KW"/>
</dbReference>
<protein>
    <recommendedName>
        <fullName evidence="1">DNA ligase (ATP)</fullName>
        <ecNumber evidence="1">6.5.1.1</ecNumber>
    </recommendedName>
</protein>
<dbReference type="GO" id="GO:0006260">
    <property type="term" value="P:DNA replication"/>
    <property type="evidence" value="ECO:0007669"/>
    <property type="project" value="UniProtKB-KW"/>
</dbReference>
<organism evidence="15 16">
    <name type="scientific">Archangium gephyra</name>
    <dbReference type="NCBI Taxonomy" id="48"/>
    <lineage>
        <taxon>Bacteria</taxon>
        <taxon>Pseudomonadati</taxon>
        <taxon>Myxococcota</taxon>
        <taxon>Myxococcia</taxon>
        <taxon>Myxococcales</taxon>
        <taxon>Cystobacterineae</taxon>
        <taxon>Archangiaceae</taxon>
        <taxon>Archangium</taxon>
    </lineage>
</organism>
<evidence type="ECO:0000256" key="9">
    <source>
        <dbReference type="ARBA" id="ARBA00022842"/>
    </source>
</evidence>
<dbReference type="InterPro" id="IPR012340">
    <property type="entry name" value="NA-bd_OB-fold"/>
</dbReference>
<keyword evidence="12" id="KW-0131">Cell cycle</keyword>
<dbReference type="EMBL" id="QFQP01000020">
    <property type="protein sequence ID" value="PZR09559.1"/>
    <property type="molecule type" value="Genomic_DNA"/>
</dbReference>
<feature type="domain" description="ATP-dependent DNA ligase family profile" evidence="14">
    <location>
        <begin position="309"/>
        <end position="435"/>
    </location>
</feature>
<gene>
    <name evidence="15" type="ORF">DI536_21695</name>
</gene>
<evidence type="ECO:0000259" key="14">
    <source>
        <dbReference type="PROSITE" id="PS50160"/>
    </source>
</evidence>
<dbReference type="GO" id="GO:0006310">
    <property type="term" value="P:DNA recombination"/>
    <property type="evidence" value="ECO:0007669"/>
    <property type="project" value="UniProtKB-KW"/>
</dbReference>
<dbReference type="PANTHER" id="PTHR45674">
    <property type="entry name" value="DNA LIGASE 1/3 FAMILY MEMBER"/>
    <property type="match status" value="1"/>
</dbReference>
<evidence type="ECO:0000256" key="11">
    <source>
        <dbReference type="ARBA" id="ARBA00023204"/>
    </source>
</evidence>
<dbReference type="InterPro" id="IPR012308">
    <property type="entry name" value="DNA_ligase_ATP-dep_N"/>
</dbReference>
<dbReference type="Pfam" id="PF01068">
    <property type="entry name" value="DNA_ligase_A_M"/>
    <property type="match status" value="1"/>
</dbReference>
<sequence>MQRLTHALDAVKATRSRKSKVQLLAALLKGLSKDELPFAARLILGRVLPVGDTRSLGVGWALLSTAAAEVANLPVGVVAAKSRELGDFGDALEVLLPAGDRHLPLLDVPPLIEQIAATNDRGEKSLLLKSLLKHAAPWEARYLVKAILGELRVGVQLGIFEEAVAAAFDVPLDALRRASALTPDPGQLALLAAENKLDRAEIVPGNVVAFMLATPNESVKEPIDPARVIIEDKLDGVRVQAHVVDGKVRLFARGQDEVTSQFPEVVLQLSKLQRTVVLDGEVIAVRSDGGARPFQALQARLNRATPSAAVLSATPVSFIAYDCLFDGEVLLHAPWSERRARLEALGVVINPYARIDATQPLDAQLDVAFSQARSRGNEGLMLKRDDAPYDAGRRGSAWRKVKRAFATLDVVITRAERGHGKRAGVLSDYTFAVWKGAELVEIGKAYSGLTDVEIDAMTKRLEALTTEKLGGYHVVKPEIVIEVAFDGLQPSSRHSSGFALRFPRIARLRDDKKAHEADTLENVQRLFEAQVGSGHREATPQIGLFE</sequence>
<dbReference type="Gene3D" id="2.40.50.140">
    <property type="entry name" value="Nucleic acid-binding proteins"/>
    <property type="match status" value="1"/>
</dbReference>
<evidence type="ECO:0000256" key="8">
    <source>
        <dbReference type="ARBA" id="ARBA00022840"/>
    </source>
</evidence>
<comment type="caution">
    <text evidence="15">The sequence shown here is derived from an EMBL/GenBank/DDBJ whole genome shotgun (WGS) entry which is preliminary data.</text>
</comment>
<accession>A0A2W5T1R2</accession>
<dbReference type="GO" id="GO:0003910">
    <property type="term" value="F:DNA ligase (ATP) activity"/>
    <property type="evidence" value="ECO:0007669"/>
    <property type="project" value="UniProtKB-EC"/>
</dbReference>
<evidence type="ECO:0000256" key="6">
    <source>
        <dbReference type="ARBA" id="ARBA00022741"/>
    </source>
</evidence>
<keyword evidence="8" id="KW-0067">ATP-binding</keyword>
<dbReference type="InterPro" id="IPR016059">
    <property type="entry name" value="DNA_ligase_ATP-dep_CS"/>
</dbReference>
<keyword evidence="9" id="KW-0460">Magnesium</keyword>
<dbReference type="InterPro" id="IPR050191">
    <property type="entry name" value="ATP-dep_DNA_ligase"/>
</dbReference>
<keyword evidence="7" id="KW-0227">DNA damage</keyword>
<dbReference type="EC" id="6.5.1.1" evidence="1"/>
<evidence type="ECO:0000256" key="10">
    <source>
        <dbReference type="ARBA" id="ARBA00023172"/>
    </source>
</evidence>
<evidence type="ECO:0000313" key="16">
    <source>
        <dbReference type="Proteomes" id="UP000249061"/>
    </source>
</evidence>
<dbReference type="SUPFAM" id="SSF50249">
    <property type="entry name" value="Nucleic acid-binding proteins"/>
    <property type="match status" value="1"/>
</dbReference>
<dbReference type="AlphaFoldDB" id="A0A2W5T1R2"/>